<evidence type="ECO:0000313" key="2">
    <source>
        <dbReference type="EMBL" id="KAF4333091.1"/>
    </source>
</evidence>
<comment type="caution">
    <text evidence="2">The sequence shown here is derived from an EMBL/GenBank/DDBJ whole genome shotgun (WGS) entry which is preliminary data.</text>
</comment>
<organism evidence="2 3">
    <name type="scientific">Fusarium beomiforme</name>
    <dbReference type="NCBI Taxonomy" id="44412"/>
    <lineage>
        <taxon>Eukaryota</taxon>
        <taxon>Fungi</taxon>
        <taxon>Dikarya</taxon>
        <taxon>Ascomycota</taxon>
        <taxon>Pezizomycotina</taxon>
        <taxon>Sordariomycetes</taxon>
        <taxon>Hypocreomycetidae</taxon>
        <taxon>Hypocreales</taxon>
        <taxon>Nectriaceae</taxon>
        <taxon>Fusarium</taxon>
        <taxon>Fusarium burgessii species complex</taxon>
    </lineage>
</organism>
<accession>A0A9P5A6W7</accession>
<keyword evidence="1" id="KW-1133">Transmembrane helix</keyword>
<dbReference type="OrthoDB" id="5428040at2759"/>
<proteinExistence type="predicted"/>
<keyword evidence="1" id="KW-0812">Transmembrane</keyword>
<dbReference type="Proteomes" id="UP000730481">
    <property type="component" value="Unassembled WGS sequence"/>
</dbReference>
<feature type="transmembrane region" description="Helical" evidence="1">
    <location>
        <begin position="86"/>
        <end position="105"/>
    </location>
</feature>
<keyword evidence="3" id="KW-1185">Reference proteome</keyword>
<name>A0A9P5A6W7_9HYPO</name>
<dbReference type="EMBL" id="PVQB02000903">
    <property type="protein sequence ID" value="KAF4333091.1"/>
    <property type="molecule type" value="Genomic_DNA"/>
</dbReference>
<gene>
    <name evidence="2" type="ORF">FBEOM_13110</name>
</gene>
<feature type="transmembrane region" description="Helical" evidence="1">
    <location>
        <begin position="200"/>
        <end position="225"/>
    </location>
</feature>
<evidence type="ECO:0000313" key="3">
    <source>
        <dbReference type="Proteomes" id="UP000730481"/>
    </source>
</evidence>
<reference evidence="2" key="1">
    <citation type="journal article" date="2017" name="Mycologia">
        <title>Fusarium algeriense, sp. nov., a novel toxigenic crown rot pathogen of durum wheat from Algeria is nested in the Fusarium burgessii species complex.</title>
        <authorList>
            <person name="Laraba I."/>
            <person name="Keddad A."/>
            <person name="Boureghda H."/>
            <person name="Abdallah N."/>
            <person name="Vaughan M.M."/>
            <person name="Proctor R.H."/>
            <person name="Busman M."/>
            <person name="O'Donnell K."/>
        </authorList>
    </citation>
    <scope>NUCLEOTIDE SEQUENCE</scope>
    <source>
        <strain evidence="2">NRRL 25174</strain>
    </source>
</reference>
<evidence type="ECO:0000256" key="1">
    <source>
        <dbReference type="SAM" id="Phobius"/>
    </source>
</evidence>
<reference evidence="2" key="2">
    <citation type="submission" date="2020-02" db="EMBL/GenBank/DDBJ databases">
        <title>Identification and distribution of gene clusters putatively required for synthesis of sphingolipid metabolism inhibitors in phylogenetically diverse species of the filamentous fungus Fusarium.</title>
        <authorList>
            <person name="Kim H.-S."/>
            <person name="Busman M."/>
            <person name="Brown D.W."/>
            <person name="Divon H."/>
            <person name="Uhlig S."/>
            <person name="Proctor R.H."/>
        </authorList>
    </citation>
    <scope>NUCLEOTIDE SEQUENCE</scope>
    <source>
        <strain evidence="2">NRRL 25174</strain>
    </source>
</reference>
<protein>
    <submittedName>
        <fullName evidence="2">Uncharacterized protein</fullName>
    </submittedName>
</protein>
<sequence>MAQYSQVHQGVYEMGSDGSSTYDPTLNPKDPSSYGCFPTGKPAPYPTNIEFEANQRLIHQNAPTAFQRPVQRQPLRRRLGKTETTIVILGTVVIIASCTLLVYLWQGAEKARNRQSRDKEWDRIIFDNYAAQVATLCSAAIRVSMDLQTCLAAASMAAIVLETAGCRLSDLARLSISRASSCDASPWDISLRTKQNRKTLFHSIILLFGFILSLAMTFTSTIWLFDFKALPIAAPMVSKSIYVGFDISKDTAVFSGVSYWQSKPSAHRRFAETRPSSQRLAPKGVADTGGVYRAMIPMTNVDNRTSLKYYSGFTIVNNMRTACVAPAFSNATFEYIYTGNNATVGLYLQAEFNASTD</sequence>
<keyword evidence="1" id="KW-0472">Membrane</keyword>
<dbReference type="AlphaFoldDB" id="A0A9P5A6W7"/>